<reference evidence="9" key="1">
    <citation type="submission" date="2019-08" db="EMBL/GenBank/DDBJ databases">
        <authorList>
            <person name="Kucharzyk K."/>
            <person name="Murdoch R.W."/>
            <person name="Higgins S."/>
            <person name="Loffler F."/>
        </authorList>
    </citation>
    <scope>NUCLEOTIDE SEQUENCE</scope>
</reference>
<evidence type="ECO:0000313" key="9">
    <source>
        <dbReference type="EMBL" id="MPM77577.1"/>
    </source>
</evidence>
<keyword evidence="2" id="KW-0813">Transport</keyword>
<dbReference type="NCBIfam" id="TIGR01948">
    <property type="entry name" value="rnfE"/>
    <property type="match status" value="1"/>
</dbReference>
<dbReference type="PIRSF" id="PIRSF006102">
    <property type="entry name" value="NQR_DE"/>
    <property type="match status" value="1"/>
</dbReference>
<gene>
    <name evidence="9" type="primary">rnfE_18</name>
    <name evidence="9" type="ORF">SDC9_124583</name>
</gene>
<dbReference type="PANTHER" id="PTHR30586">
    <property type="entry name" value="ELECTRON TRANSPORT COMPLEX PROTEIN RNFE"/>
    <property type="match status" value="1"/>
</dbReference>
<feature type="transmembrane region" description="Helical" evidence="8">
    <location>
        <begin position="100"/>
        <end position="122"/>
    </location>
</feature>
<dbReference type="PANTHER" id="PTHR30586:SF0">
    <property type="entry name" value="ION-TRANSLOCATING OXIDOREDUCTASE COMPLEX SUBUNIT E"/>
    <property type="match status" value="1"/>
</dbReference>
<evidence type="ECO:0000256" key="5">
    <source>
        <dbReference type="ARBA" id="ARBA00022982"/>
    </source>
</evidence>
<dbReference type="InterPro" id="IPR003667">
    <property type="entry name" value="NqrDE/RnfAE"/>
</dbReference>
<evidence type="ECO:0000256" key="3">
    <source>
        <dbReference type="ARBA" id="ARBA00022692"/>
    </source>
</evidence>
<evidence type="ECO:0000256" key="6">
    <source>
        <dbReference type="ARBA" id="ARBA00022989"/>
    </source>
</evidence>
<organism evidence="9">
    <name type="scientific">bioreactor metagenome</name>
    <dbReference type="NCBI Taxonomy" id="1076179"/>
    <lineage>
        <taxon>unclassified sequences</taxon>
        <taxon>metagenomes</taxon>
        <taxon>ecological metagenomes</taxon>
    </lineage>
</organism>
<dbReference type="GO" id="GO:0022900">
    <property type="term" value="P:electron transport chain"/>
    <property type="evidence" value="ECO:0007669"/>
    <property type="project" value="InterPro"/>
</dbReference>
<keyword evidence="5" id="KW-0249">Electron transport</keyword>
<feature type="transmembrane region" description="Helical" evidence="8">
    <location>
        <begin position="74"/>
        <end position="94"/>
    </location>
</feature>
<feature type="transmembrane region" description="Helical" evidence="8">
    <location>
        <begin position="42"/>
        <end position="62"/>
    </location>
</feature>
<evidence type="ECO:0000256" key="8">
    <source>
        <dbReference type="SAM" id="Phobius"/>
    </source>
</evidence>
<dbReference type="EMBL" id="VSSQ01028041">
    <property type="protein sequence ID" value="MPM77577.1"/>
    <property type="molecule type" value="Genomic_DNA"/>
</dbReference>
<evidence type="ECO:0000256" key="7">
    <source>
        <dbReference type="ARBA" id="ARBA00023136"/>
    </source>
</evidence>
<comment type="caution">
    <text evidence="9">The sequence shown here is derived from an EMBL/GenBank/DDBJ whole genome shotgun (WGS) entry which is preliminary data.</text>
</comment>
<dbReference type="GO" id="GO:0012505">
    <property type="term" value="C:endomembrane system"/>
    <property type="evidence" value="ECO:0007669"/>
    <property type="project" value="UniProtKB-SubCell"/>
</dbReference>
<accession>A0A645CKX1</accession>
<feature type="transmembrane region" description="Helical" evidence="8">
    <location>
        <begin position="175"/>
        <end position="198"/>
    </location>
</feature>
<dbReference type="GO" id="GO:0005886">
    <property type="term" value="C:plasma membrane"/>
    <property type="evidence" value="ECO:0007669"/>
    <property type="project" value="TreeGrafter"/>
</dbReference>
<evidence type="ECO:0000256" key="2">
    <source>
        <dbReference type="ARBA" id="ARBA00022448"/>
    </source>
</evidence>
<evidence type="ECO:0000256" key="4">
    <source>
        <dbReference type="ARBA" id="ARBA00022967"/>
    </source>
</evidence>
<keyword evidence="6 8" id="KW-1133">Transmembrane helix</keyword>
<proteinExistence type="inferred from homology"/>
<comment type="subcellular location">
    <subcellularLocation>
        <location evidence="1">Endomembrane system</location>
        <topology evidence="1">Multi-pass membrane protein</topology>
    </subcellularLocation>
</comment>
<keyword evidence="3 8" id="KW-0812">Transmembrane</keyword>
<dbReference type="NCBIfam" id="NF009070">
    <property type="entry name" value="PRK12405.1"/>
    <property type="match status" value="1"/>
</dbReference>
<feature type="transmembrane region" description="Helical" evidence="8">
    <location>
        <begin position="134"/>
        <end position="155"/>
    </location>
</feature>
<keyword evidence="7 8" id="KW-0472">Membrane</keyword>
<keyword evidence="4" id="KW-1278">Translocase</keyword>
<evidence type="ECO:0000256" key="1">
    <source>
        <dbReference type="ARBA" id="ARBA00004127"/>
    </source>
</evidence>
<dbReference type="Pfam" id="PF02508">
    <property type="entry name" value="Rnf-Nqr"/>
    <property type="match status" value="1"/>
</dbReference>
<name>A0A645CKX1_9ZZZZ</name>
<dbReference type="HAMAP" id="MF_00478">
    <property type="entry name" value="RsxE_RnfE"/>
    <property type="match status" value="1"/>
</dbReference>
<dbReference type="AlphaFoldDB" id="A0A645CKX1"/>
<protein>
    <submittedName>
        <fullName evidence="9">Electron transport complex subunit RnfE</fullName>
    </submittedName>
</protein>
<dbReference type="InterPro" id="IPR010968">
    <property type="entry name" value="RnfE"/>
</dbReference>
<sequence length="209" mass="21979">MEQKTTLKSVFLNGIVTENPTFRLVLGTCPTMAVTTSATNGIGMGAAATFVLVGSNIVISLLRNFIPDKIRIPSFIVVICTFVTMVQMFMQAFLPSLYSSLGIFLPLIVVNCIILARAEAFASKNTVLHSAADGIGMGIGFTLALTLIGSIREILGNGTIFGATVFGASFKPMLLLILPAGGFIVYGLLLALFNVAGAKAAGKKEAKKQ</sequence>